<name>A0ACA9MMW7_9GLOM</name>
<gene>
    <name evidence="1" type="ORF">SCALOS_LOCUS6980</name>
</gene>
<keyword evidence="2" id="KW-1185">Reference proteome</keyword>
<evidence type="ECO:0000313" key="2">
    <source>
        <dbReference type="Proteomes" id="UP000789860"/>
    </source>
</evidence>
<feature type="non-terminal residue" evidence="1">
    <location>
        <position position="1"/>
    </location>
</feature>
<evidence type="ECO:0000313" key="1">
    <source>
        <dbReference type="EMBL" id="CAG8602679.1"/>
    </source>
</evidence>
<organism evidence="1 2">
    <name type="scientific">Scutellospora calospora</name>
    <dbReference type="NCBI Taxonomy" id="85575"/>
    <lineage>
        <taxon>Eukaryota</taxon>
        <taxon>Fungi</taxon>
        <taxon>Fungi incertae sedis</taxon>
        <taxon>Mucoromycota</taxon>
        <taxon>Glomeromycotina</taxon>
        <taxon>Glomeromycetes</taxon>
        <taxon>Diversisporales</taxon>
        <taxon>Gigasporaceae</taxon>
        <taxon>Scutellospora</taxon>
    </lineage>
</organism>
<accession>A0ACA9MMW7</accession>
<proteinExistence type="predicted"/>
<sequence length="39" mass="4413">SNRDKTDHILATEIVKELEDMVKDSELKAEITIIKTVEG</sequence>
<protein>
    <submittedName>
        <fullName evidence="1">9279_t:CDS:1</fullName>
    </submittedName>
</protein>
<dbReference type="EMBL" id="CAJVPM010014695">
    <property type="protein sequence ID" value="CAG8602679.1"/>
    <property type="molecule type" value="Genomic_DNA"/>
</dbReference>
<reference evidence="1" key="1">
    <citation type="submission" date="2021-06" db="EMBL/GenBank/DDBJ databases">
        <authorList>
            <person name="Kallberg Y."/>
            <person name="Tangrot J."/>
            <person name="Rosling A."/>
        </authorList>
    </citation>
    <scope>NUCLEOTIDE SEQUENCE</scope>
    <source>
        <strain evidence="1">AU212A</strain>
    </source>
</reference>
<comment type="caution">
    <text evidence="1">The sequence shown here is derived from an EMBL/GenBank/DDBJ whole genome shotgun (WGS) entry which is preliminary data.</text>
</comment>
<dbReference type="Proteomes" id="UP000789860">
    <property type="component" value="Unassembled WGS sequence"/>
</dbReference>